<sequence length="335" mass="33403">MNHQDENRQPAVPGEIQSHTGLPRSAGDSSEASDRAVRLPVKVLSTSLGMTLAAHMLLAPGLLMGGSGAFAAETAQPTLSEWSTEEVKAYYDASVDWSLPALPEEELQGVVPQMQANTGTGGASGSTGGGNTTIIHQGSSFGWDDMLLYHLLFNSGGSYSSGRWHQSYPSYDARTNQPYQPKTYSAGTFQNKQVPGSNVKPKTSVSSGSFNTKSGSINKATASKSGTTSGSSSGSSNSGTSGTSAGTGTKPATGQSSSASKPADNATKSSTGSSTSSGSTSSGSSSSVDSSKSSSSSSSSSKSSSSSSSSSSKSSSSGSIGGKSSGFSGSSSSGS</sequence>
<comment type="caution">
    <text evidence="1">The sequence shown here is derived from an EMBL/GenBank/DDBJ whole genome shotgun (WGS) entry which is preliminary data.</text>
</comment>
<accession>A0ACC7P0I3</accession>
<dbReference type="Proteomes" id="UP001631969">
    <property type="component" value="Unassembled WGS sequence"/>
</dbReference>
<keyword evidence="2" id="KW-1185">Reference proteome</keyword>
<reference evidence="1" key="1">
    <citation type="submission" date="2024-12" db="EMBL/GenBank/DDBJ databases">
        <authorList>
            <person name="Wu N."/>
        </authorList>
    </citation>
    <scope>NUCLEOTIDE SEQUENCE</scope>
    <source>
        <strain evidence="1">P15</strain>
    </source>
</reference>
<dbReference type="EMBL" id="JBJURJ010000006">
    <property type="protein sequence ID" value="MFM9328817.1"/>
    <property type="molecule type" value="Genomic_DNA"/>
</dbReference>
<organism evidence="1 2">
    <name type="scientific">Paenibacillus mesotrionivorans</name>
    <dbReference type="NCBI Taxonomy" id="3160968"/>
    <lineage>
        <taxon>Bacteria</taxon>
        <taxon>Bacillati</taxon>
        <taxon>Bacillota</taxon>
        <taxon>Bacilli</taxon>
        <taxon>Bacillales</taxon>
        <taxon>Paenibacillaceae</taxon>
        <taxon>Paenibacillus</taxon>
    </lineage>
</organism>
<protein>
    <submittedName>
        <fullName evidence="1">Uncharacterized protein</fullName>
    </submittedName>
</protein>
<evidence type="ECO:0000313" key="2">
    <source>
        <dbReference type="Proteomes" id="UP001631969"/>
    </source>
</evidence>
<name>A0ACC7P0I3_9BACL</name>
<gene>
    <name evidence="1" type="ORF">ACI1P1_10995</name>
</gene>
<evidence type="ECO:0000313" key="1">
    <source>
        <dbReference type="EMBL" id="MFM9328817.1"/>
    </source>
</evidence>
<proteinExistence type="predicted"/>